<name>A0AAF3FFE8_9BILA</name>
<dbReference type="Pfam" id="PF16211">
    <property type="entry name" value="Histone_H2A_C"/>
    <property type="match status" value="1"/>
</dbReference>
<evidence type="ECO:0000256" key="7">
    <source>
        <dbReference type="ARBA" id="ARBA00023242"/>
    </source>
</evidence>
<dbReference type="PRINTS" id="PR00620">
    <property type="entry name" value="HISTONEH2A"/>
</dbReference>
<dbReference type="InterPro" id="IPR032458">
    <property type="entry name" value="Histone_H2A_CS"/>
</dbReference>
<dbReference type="GO" id="GO:0000786">
    <property type="term" value="C:nucleosome"/>
    <property type="evidence" value="ECO:0007669"/>
    <property type="project" value="UniProtKB-KW"/>
</dbReference>
<evidence type="ECO:0000256" key="3">
    <source>
        <dbReference type="ARBA" id="ARBA00010691"/>
    </source>
</evidence>
<feature type="domain" description="Histone H2A C-terminal" evidence="11">
    <location>
        <begin position="89"/>
        <end position="118"/>
    </location>
</feature>
<evidence type="ECO:0000313" key="13">
    <source>
        <dbReference type="WBParaSite" id="MBELARI_LOCUS5355"/>
    </source>
</evidence>
<dbReference type="InterPro" id="IPR002119">
    <property type="entry name" value="Histone_H2A"/>
</dbReference>
<evidence type="ECO:0000256" key="1">
    <source>
        <dbReference type="ARBA" id="ARBA00004123"/>
    </source>
</evidence>
<dbReference type="InterPro" id="IPR007125">
    <property type="entry name" value="H2A/H2B/H3"/>
</dbReference>
<evidence type="ECO:0000259" key="10">
    <source>
        <dbReference type="Pfam" id="PF00125"/>
    </source>
</evidence>
<evidence type="ECO:0000256" key="4">
    <source>
        <dbReference type="ARBA" id="ARBA00022454"/>
    </source>
</evidence>
<proteinExistence type="inferred from homology"/>
<keyword evidence="7 9" id="KW-0539">Nucleus</keyword>
<protein>
    <recommendedName>
        <fullName evidence="9">Histone H2A</fullName>
    </recommendedName>
</protein>
<evidence type="ECO:0000256" key="8">
    <source>
        <dbReference type="ARBA" id="ARBA00023269"/>
    </source>
</evidence>
<dbReference type="AlphaFoldDB" id="A0AAF3FFE8"/>
<accession>A0AAF3FFE8</accession>
<dbReference type="SUPFAM" id="SSF47113">
    <property type="entry name" value="Histone-fold"/>
    <property type="match status" value="1"/>
</dbReference>
<dbReference type="WBParaSite" id="MBELARI_LOCUS5355">
    <property type="protein sequence ID" value="MBELARI_LOCUS5355"/>
    <property type="gene ID" value="MBELARI_LOCUS5355"/>
</dbReference>
<dbReference type="InterPro" id="IPR032454">
    <property type="entry name" value="Histone_H2A_C"/>
</dbReference>
<dbReference type="GO" id="GO:0003677">
    <property type="term" value="F:DNA binding"/>
    <property type="evidence" value="ECO:0007669"/>
    <property type="project" value="UniProtKB-KW"/>
</dbReference>
<evidence type="ECO:0000313" key="12">
    <source>
        <dbReference type="Proteomes" id="UP000887575"/>
    </source>
</evidence>
<comment type="subcellular location">
    <subcellularLocation>
        <location evidence="2">Chromosome</location>
    </subcellularLocation>
    <subcellularLocation>
        <location evidence="1 9">Nucleus</location>
    </subcellularLocation>
</comment>
<dbReference type="GO" id="GO:0005634">
    <property type="term" value="C:nucleus"/>
    <property type="evidence" value="ECO:0007669"/>
    <property type="project" value="UniProtKB-SubCell"/>
</dbReference>
<evidence type="ECO:0000256" key="5">
    <source>
        <dbReference type="ARBA" id="ARBA00022499"/>
    </source>
</evidence>
<reference evidence="13" key="1">
    <citation type="submission" date="2024-02" db="UniProtKB">
        <authorList>
            <consortium name="WormBaseParasite"/>
        </authorList>
    </citation>
    <scope>IDENTIFICATION</scope>
</reference>
<keyword evidence="4 9" id="KW-0158">Chromosome</keyword>
<organism evidence="12 13">
    <name type="scientific">Mesorhabditis belari</name>
    <dbReference type="NCBI Taxonomy" id="2138241"/>
    <lineage>
        <taxon>Eukaryota</taxon>
        <taxon>Metazoa</taxon>
        <taxon>Ecdysozoa</taxon>
        <taxon>Nematoda</taxon>
        <taxon>Chromadorea</taxon>
        <taxon>Rhabditida</taxon>
        <taxon>Rhabditina</taxon>
        <taxon>Rhabditomorpha</taxon>
        <taxon>Rhabditoidea</taxon>
        <taxon>Rhabditidae</taxon>
        <taxon>Mesorhabditinae</taxon>
        <taxon>Mesorhabditis</taxon>
    </lineage>
</organism>
<dbReference type="PANTHER" id="PTHR23430">
    <property type="entry name" value="HISTONE H2A"/>
    <property type="match status" value="1"/>
</dbReference>
<evidence type="ECO:0000256" key="6">
    <source>
        <dbReference type="ARBA" id="ARBA00023125"/>
    </source>
</evidence>
<feature type="domain" description="Core Histone H2A/H2B/H3" evidence="10">
    <location>
        <begin position="11"/>
        <end position="86"/>
    </location>
</feature>
<dbReference type="SMART" id="SM00414">
    <property type="entry name" value="H2A"/>
    <property type="match status" value="1"/>
</dbReference>
<keyword evidence="6 9" id="KW-0238">DNA-binding</keyword>
<evidence type="ECO:0000256" key="2">
    <source>
        <dbReference type="ARBA" id="ARBA00004286"/>
    </source>
</evidence>
<dbReference type="Proteomes" id="UP000887575">
    <property type="component" value="Unassembled WGS sequence"/>
</dbReference>
<keyword evidence="8 9" id="KW-0544">Nucleosome core</keyword>
<dbReference type="GO" id="GO:0046982">
    <property type="term" value="F:protein heterodimerization activity"/>
    <property type="evidence" value="ECO:0007669"/>
    <property type="project" value="InterPro"/>
</dbReference>
<dbReference type="GO" id="GO:0030527">
    <property type="term" value="F:structural constituent of chromatin"/>
    <property type="evidence" value="ECO:0007669"/>
    <property type="project" value="InterPro"/>
</dbReference>
<dbReference type="PROSITE" id="PS00046">
    <property type="entry name" value="HISTONE_H2A"/>
    <property type="match status" value="1"/>
</dbReference>
<dbReference type="Pfam" id="PF00125">
    <property type="entry name" value="Histone"/>
    <property type="match status" value="1"/>
</dbReference>
<evidence type="ECO:0000259" key="11">
    <source>
        <dbReference type="Pfam" id="PF16211"/>
    </source>
</evidence>
<sequence>MADVGKAGAKRPTRTRSQRAGLVFPVTRVQKALKKKIGRSVSGPAALYGAAIIEYLAAEILDLAASVAKDNKTKRVTPRHLVLAIRSDDELDQLCQGTIAGGGVIPHVHRFLMGNKAPATQTPAITNNNIGFTLS</sequence>
<keyword evidence="12" id="KW-1185">Reference proteome</keyword>
<keyword evidence="5" id="KW-1017">Isopeptide bond</keyword>
<evidence type="ECO:0000256" key="9">
    <source>
        <dbReference type="RuleBase" id="RU003767"/>
    </source>
</evidence>
<dbReference type="CDD" id="cd00074">
    <property type="entry name" value="HFD_H2A"/>
    <property type="match status" value="1"/>
</dbReference>
<dbReference type="Gene3D" id="1.10.20.10">
    <property type="entry name" value="Histone, subunit A"/>
    <property type="match status" value="1"/>
</dbReference>
<comment type="similarity">
    <text evidence="3 9">Belongs to the histone H2A family.</text>
</comment>
<dbReference type="InterPro" id="IPR009072">
    <property type="entry name" value="Histone-fold"/>
</dbReference>
<comment type="subunit">
    <text evidence="9">The nucleosome is a histone octamer containing two molecules each of H2A, H2B, H3 and H4 assembled in one H3-H4 heterotetramer and two H2A-H2B heterodimers. The octamer wraps approximately 147 bp of DNA.</text>
</comment>